<gene>
    <name evidence="1" type="ORF">LX87_01292</name>
</gene>
<dbReference type="AlphaFoldDB" id="A0A327X7Q7"/>
<accession>A0A327X7Q7</accession>
<sequence length="131" mass="14854">MEENPDTMKRLSALIFFCTLSFQTVAQLIVNRVDINQLDIEYCQLICEYPGLGGKARIYVDYGQADFREGLNSELRSLNAEGEPTERFLTVMQAVNFVGKQGWEVVSFQVTHAGSGSSSQFIYVMRKKRRG</sequence>
<evidence type="ECO:0008006" key="3">
    <source>
        <dbReference type="Google" id="ProtNLM"/>
    </source>
</evidence>
<name>A0A327X7Q7_LARAB</name>
<organism evidence="1 2">
    <name type="scientific">Larkinella arboricola</name>
    <dbReference type="NCBI Taxonomy" id="643671"/>
    <lineage>
        <taxon>Bacteria</taxon>
        <taxon>Pseudomonadati</taxon>
        <taxon>Bacteroidota</taxon>
        <taxon>Cytophagia</taxon>
        <taxon>Cytophagales</taxon>
        <taxon>Spirosomataceae</taxon>
        <taxon>Larkinella</taxon>
    </lineage>
</organism>
<dbReference type="EMBL" id="QLMC01000001">
    <property type="protein sequence ID" value="RAK03170.1"/>
    <property type="molecule type" value="Genomic_DNA"/>
</dbReference>
<reference evidence="1 2" key="1">
    <citation type="submission" date="2018-06" db="EMBL/GenBank/DDBJ databases">
        <title>Genomic Encyclopedia of Archaeal and Bacterial Type Strains, Phase II (KMG-II): from individual species to whole genera.</title>
        <authorList>
            <person name="Goeker M."/>
        </authorList>
    </citation>
    <scope>NUCLEOTIDE SEQUENCE [LARGE SCALE GENOMIC DNA]</scope>
    <source>
        <strain evidence="1 2">DSM 21851</strain>
    </source>
</reference>
<keyword evidence="2" id="KW-1185">Reference proteome</keyword>
<proteinExistence type="predicted"/>
<comment type="caution">
    <text evidence="1">The sequence shown here is derived from an EMBL/GenBank/DDBJ whole genome shotgun (WGS) entry which is preliminary data.</text>
</comment>
<protein>
    <recommendedName>
        <fullName evidence="3">DUF4177 domain-containing protein</fullName>
    </recommendedName>
</protein>
<evidence type="ECO:0000313" key="2">
    <source>
        <dbReference type="Proteomes" id="UP000248790"/>
    </source>
</evidence>
<dbReference type="Proteomes" id="UP000248790">
    <property type="component" value="Unassembled WGS sequence"/>
</dbReference>
<evidence type="ECO:0000313" key="1">
    <source>
        <dbReference type="EMBL" id="RAK03170.1"/>
    </source>
</evidence>